<dbReference type="EMBL" id="CM055730">
    <property type="protein sequence ID" value="KAJ8014025.1"/>
    <property type="molecule type" value="Genomic_DNA"/>
</dbReference>
<gene>
    <name evidence="1" type="ORF">DPEC_G00035960</name>
</gene>
<sequence>MPNSMGWFMLLYFSCFCVSWGMFLGTSRTLPHVMSYKAVRPQKLDAFLKRSFPSQKSYPEEVQYSLTIEGQNYTLHLERNRHLIGKNYTLTDYKKEGPEVRTKSSTHHQPHCYYHGHIEDVEDSSVSLSLCSGMRGFVRAEEKVFLIEPLEGTGTEGEGLVAVYRQEHLRQKRSTCSTGNDTFYDHGPSGLFQHSSLKRQRQSGQPGVQRVVEMVLVVDNSEYRKFGSSRLVEARMLEVANHVDKVYRPLGIRVMLVGLEMWSYRDLIIVSGSPDDTLTSFLQWRQDNLLRRTAHDNAQLVTAVDFLGTTVGLATSSAMCTSKSGGVNQDHSAHPVGVASTIAHEMGHNLGMAHDDAFLCSCSTRGSGRSCVMAESIGQLYPSMFSSCSVDQLSRFLEDVNPSCLLDTPQVERIYGGPHCGNAFLESGEECDCGTVEDCSNPCCNASTCTLTTGAQCAQGDCCHNCQLSQVGAVCRPSVGDCDLTEHCSGLSPVCPPDAHTLNGQPCDNSNGYCYNGQCPSHTLHCKRLWGPGAVVAANSCFQQNFRDGRCGRTLYGLQTCSPQDMRCGTLFCLGGREFPVTERKSVITLSQGVICNVATMDPKAQTEDLGKVPTGTKCGNNMVCFDERCQDIKVYGPKDCAAKCNNRGVCNHERQCHCDPGWAPPYCDTELMALAGRNGVVSVSLVVLSLLLTSLLIGSLLYCRKHRQRNSQSKVPIVSTSGQSNPLFQSSSVQGSPRSGPLHISMPTFVTSTATQRCKPLPQAIPPTSSQVFQPLNVSLLLSRSAPQIPKPPMPPPAAPSKATHVMAKPQPPSVPLPNLSKKLAVAEVNCQVLPAKPTLIQSLWKQPHQKSRGPNIVLKPTSRP</sequence>
<comment type="caution">
    <text evidence="1">The sequence shown here is derived from an EMBL/GenBank/DDBJ whole genome shotgun (WGS) entry which is preliminary data.</text>
</comment>
<keyword evidence="2" id="KW-1185">Reference proteome</keyword>
<reference evidence="1" key="1">
    <citation type="submission" date="2021-05" db="EMBL/GenBank/DDBJ databases">
        <authorList>
            <person name="Pan Q."/>
            <person name="Jouanno E."/>
            <person name="Zahm M."/>
            <person name="Klopp C."/>
            <person name="Cabau C."/>
            <person name="Louis A."/>
            <person name="Berthelot C."/>
            <person name="Parey E."/>
            <person name="Roest Crollius H."/>
            <person name="Montfort J."/>
            <person name="Robinson-Rechavi M."/>
            <person name="Bouchez O."/>
            <person name="Lampietro C."/>
            <person name="Lopez Roques C."/>
            <person name="Donnadieu C."/>
            <person name="Postlethwait J."/>
            <person name="Bobe J."/>
            <person name="Dillon D."/>
            <person name="Chandos A."/>
            <person name="von Hippel F."/>
            <person name="Guiguen Y."/>
        </authorList>
    </citation>
    <scope>NUCLEOTIDE SEQUENCE</scope>
    <source>
        <strain evidence="1">YG-Jan2019</strain>
    </source>
</reference>
<organism evidence="1 2">
    <name type="scientific">Dallia pectoralis</name>
    <name type="common">Alaska blackfish</name>
    <dbReference type="NCBI Taxonomy" id="75939"/>
    <lineage>
        <taxon>Eukaryota</taxon>
        <taxon>Metazoa</taxon>
        <taxon>Chordata</taxon>
        <taxon>Craniata</taxon>
        <taxon>Vertebrata</taxon>
        <taxon>Euteleostomi</taxon>
        <taxon>Actinopterygii</taxon>
        <taxon>Neopterygii</taxon>
        <taxon>Teleostei</taxon>
        <taxon>Protacanthopterygii</taxon>
        <taxon>Esociformes</taxon>
        <taxon>Umbridae</taxon>
        <taxon>Dallia</taxon>
    </lineage>
</organism>
<dbReference type="Proteomes" id="UP001157502">
    <property type="component" value="Chromosome 3"/>
</dbReference>
<proteinExistence type="predicted"/>
<name>A0ACC2HE46_DALPE</name>
<protein>
    <submittedName>
        <fullName evidence="1">Uncharacterized protein</fullName>
    </submittedName>
</protein>
<evidence type="ECO:0000313" key="2">
    <source>
        <dbReference type="Proteomes" id="UP001157502"/>
    </source>
</evidence>
<evidence type="ECO:0000313" key="1">
    <source>
        <dbReference type="EMBL" id="KAJ8014025.1"/>
    </source>
</evidence>
<accession>A0ACC2HE46</accession>